<dbReference type="Pfam" id="PF21082">
    <property type="entry name" value="MS_channel_3rd"/>
    <property type="match status" value="1"/>
</dbReference>
<proteinExistence type="inferred from homology"/>
<gene>
    <name evidence="10" type="ORF">N47_F15530</name>
</gene>
<dbReference type="InterPro" id="IPR006685">
    <property type="entry name" value="MscS_channel_2nd"/>
</dbReference>
<dbReference type="InterPro" id="IPR023408">
    <property type="entry name" value="MscS_beta-dom_sf"/>
</dbReference>
<dbReference type="InterPro" id="IPR010920">
    <property type="entry name" value="LSM_dom_sf"/>
</dbReference>
<organism evidence="10">
    <name type="scientific">uncultured Desulfobacterium sp</name>
    <dbReference type="NCBI Taxonomy" id="201089"/>
    <lineage>
        <taxon>Bacteria</taxon>
        <taxon>Pseudomonadati</taxon>
        <taxon>Thermodesulfobacteriota</taxon>
        <taxon>Desulfobacteria</taxon>
        <taxon>Desulfobacterales</taxon>
        <taxon>Desulfobacteriaceae</taxon>
        <taxon>Desulfobacterium</taxon>
        <taxon>environmental samples</taxon>
    </lineage>
</organism>
<feature type="domain" description="Mechanosensitive ion channel MscS" evidence="8">
    <location>
        <begin position="112"/>
        <end position="177"/>
    </location>
</feature>
<keyword evidence="4 7" id="KW-0812">Transmembrane</keyword>
<feature type="domain" description="Mechanosensitive ion channel MscS C-terminal" evidence="9">
    <location>
        <begin position="186"/>
        <end position="270"/>
    </location>
</feature>
<dbReference type="GO" id="GO:0008381">
    <property type="term" value="F:mechanosensitive monoatomic ion channel activity"/>
    <property type="evidence" value="ECO:0007669"/>
    <property type="project" value="InterPro"/>
</dbReference>
<dbReference type="InterPro" id="IPR011066">
    <property type="entry name" value="MscS_channel_C_sf"/>
</dbReference>
<reference evidence="10" key="1">
    <citation type="journal article" date="2011" name="Environ. Microbiol.">
        <title>Genomic insights into the metabolic potential of the polycyclic aromatic hydrocarbon degrading sulfate-reducing Deltaproteobacterium N47.</title>
        <authorList>
            <person name="Bergmann F."/>
            <person name="Selesi D."/>
            <person name="Weinmaier T."/>
            <person name="Tischler P."/>
            <person name="Rattei T."/>
            <person name="Meckenstock R.U."/>
        </authorList>
    </citation>
    <scope>NUCLEOTIDE SEQUENCE</scope>
</reference>
<evidence type="ECO:0000256" key="3">
    <source>
        <dbReference type="ARBA" id="ARBA00022475"/>
    </source>
</evidence>
<evidence type="ECO:0000256" key="2">
    <source>
        <dbReference type="ARBA" id="ARBA00008017"/>
    </source>
</evidence>
<sequence>MNTGWLNIKNILDPATGLGALFLAIVLVFISLWACSVTTRLAHGSNWVIGKLKFKIDETVVKYGLRFKNLLIWMLFLILYASFVPGLRALFSTIVAGAGITALVVGFAAKASLANIISGLSIAVYRPIRIGDKISIEGEYSVVEDITLRHTIVRSWDYKRLVIPNSKLDEMTLINYSIIDPRMKCTIDLGVSYDTDIDLAREVILDEAYKCPYRDKNGENEPYLMVKSHGDFSIGMRLYLWVLDIDDAWSARFWLLESIKKRFDREGIEIPFPYRTVVYKNDLPAPRHKNDSNTRS</sequence>
<comment type="subcellular location">
    <subcellularLocation>
        <location evidence="1">Cell membrane</location>
        <topology evidence="1">Multi-pass membrane protein</topology>
    </subcellularLocation>
</comment>
<dbReference type="Gene3D" id="2.30.30.60">
    <property type="match status" value="1"/>
</dbReference>
<evidence type="ECO:0000256" key="7">
    <source>
        <dbReference type="SAM" id="Phobius"/>
    </source>
</evidence>
<dbReference type="AlphaFoldDB" id="E1YH14"/>
<dbReference type="EMBL" id="FR695873">
    <property type="protein sequence ID" value="CBX29858.1"/>
    <property type="molecule type" value="Genomic_DNA"/>
</dbReference>
<dbReference type="InterPro" id="IPR049278">
    <property type="entry name" value="MS_channel_C"/>
</dbReference>
<accession>E1YH14</accession>
<dbReference type="SUPFAM" id="SSF50182">
    <property type="entry name" value="Sm-like ribonucleoproteins"/>
    <property type="match status" value="1"/>
</dbReference>
<comment type="similarity">
    <text evidence="2">Belongs to the MscS (TC 1.A.23) family.</text>
</comment>
<keyword evidence="6 7" id="KW-0472">Membrane</keyword>
<feature type="transmembrane region" description="Helical" evidence="7">
    <location>
        <begin position="20"/>
        <end position="42"/>
    </location>
</feature>
<dbReference type="Pfam" id="PF00924">
    <property type="entry name" value="MS_channel_2nd"/>
    <property type="match status" value="1"/>
</dbReference>
<keyword evidence="3" id="KW-1003">Cell membrane</keyword>
<evidence type="ECO:0000313" key="10">
    <source>
        <dbReference type="EMBL" id="CBX29858.1"/>
    </source>
</evidence>
<dbReference type="InterPro" id="IPR045275">
    <property type="entry name" value="MscS_archaea/bacteria_type"/>
</dbReference>
<feature type="transmembrane region" description="Helical" evidence="7">
    <location>
        <begin position="63"/>
        <end position="83"/>
    </location>
</feature>
<evidence type="ECO:0008006" key="11">
    <source>
        <dbReference type="Google" id="ProtNLM"/>
    </source>
</evidence>
<dbReference type="SUPFAM" id="SSF82689">
    <property type="entry name" value="Mechanosensitive channel protein MscS (YggB), C-terminal domain"/>
    <property type="match status" value="1"/>
</dbReference>
<protein>
    <recommendedName>
        <fullName evidence="11">MscS Mechanosensitive ion channel</fullName>
    </recommendedName>
</protein>
<name>E1YH14_9BACT</name>
<dbReference type="Gene3D" id="1.10.287.1260">
    <property type="match status" value="1"/>
</dbReference>
<evidence type="ECO:0000259" key="8">
    <source>
        <dbReference type="Pfam" id="PF00924"/>
    </source>
</evidence>
<evidence type="ECO:0000256" key="5">
    <source>
        <dbReference type="ARBA" id="ARBA00022989"/>
    </source>
</evidence>
<evidence type="ECO:0000259" key="9">
    <source>
        <dbReference type="Pfam" id="PF21082"/>
    </source>
</evidence>
<dbReference type="PANTHER" id="PTHR30221:SF1">
    <property type="entry name" value="SMALL-CONDUCTANCE MECHANOSENSITIVE CHANNEL"/>
    <property type="match status" value="1"/>
</dbReference>
<dbReference type="Gene3D" id="3.30.70.100">
    <property type="match status" value="1"/>
</dbReference>
<keyword evidence="5 7" id="KW-1133">Transmembrane helix</keyword>
<dbReference type="PANTHER" id="PTHR30221">
    <property type="entry name" value="SMALL-CONDUCTANCE MECHANOSENSITIVE CHANNEL"/>
    <property type="match status" value="1"/>
</dbReference>
<dbReference type="GO" id="GO:0005886">
    <property type="term" value="C:plasma membrane"/>
    <property type="evidence" value="ECO:0007669"/>
    <property type="project" value="UniProtKB-SubCell"/>
</dbReference>
<evidence type="ECO:0000256" key="6">
    <source>
        <dbReference type="ARBA" id="ARBA00023136"/>
    </source>
</evidence>
<evidence type="ECO:0000256" key="4">
    <source>
        <dbReference type="ARBA" id="ARBA00022692"/>
    </source>
</evidence>
<evidence type="ECO:0000256" key="1">
    <source>
        <dbReference type="ARBA" id="ARBA00004651"/>
    </source>
</evidence>